<reference evidence="1" key="1">
    <citation type="submission" date="2022-03" db="EMBL/GenBank/DDBJ databases">
        <title>Bacterial whole genome sequence for Hymenobacter sp. DH14.</title>
        <authorList>
            <person name="Le V."/>
        </authorList>
    </citation>
    <scope>NUCLEOTIDE SEQUENCE</scope>
    <source>
        <strain evidence="1">DH14</strain>
    </source>
</reference>
<name>A0A9X2AH24_9BACT</name>
<accession>A0A9X2AH24</accession>
<dbReference type="Proteomes" id="UP001139193">
    <property type="component" value="Unassembled WGS sequence"/>
</dbReference>
<protein>
    <submittedName>
        <fullName evidence="1">Uncharacterized protein</fullName>
    </submittedName>
</protein>
<dbReference type="EMBL" id="JALBGC010000002">
    <property type="protein sequence ID" value="MCI1186955.1"/>
    <property type="molecule type" value="Genomic_DNA"/>
</dbReference>
<evidence type="ECO:0000313" key="2">
    <source>
        <dbReference type="Proteomes" id="UP001139193"/>
    </source>
</evidence>
<sequence>MPDSVLPVVFSNAAGELFEHPAGYGLIRYRAGKRPDGAIAAMLTQAGALLLRRGWTNLLSDTRLMAPLTDEEKAWVVAYWQGRQVARPAHVRVATLLPLDVFARRAVGQIQVGVLPGNIQYKNFGEAAEAHAFLVSGGVG</sequence>
<evidence type="ECO:0000313" key="1">
    <source>
        <dbReference type="EMBL" id="MCI1186955.1"/>
    </source>
</evidence>
<dbReference type="AlphaFoldDB" id="A0A9X2AH24"/>
<keyword evidence="2" id="KW-1185">Reference proteome</keyword>
<dbReference type="RefSeq" id="WP_241935237.1">
    <property type="nucleotide sequence ID" value="NZ_JALBGC010000002.1"/>
</dbReference>
<gene>
    <name evidence="1" type="ORF">MON38_05950</name>
</gene>
<comment type="caution">
    <text evidence="1">The sequence shown here is derived from an EMBL/GenBank/DDBJ whole genome shotgun (WGS) entry which is preliminary data.</text>
</comment>
<organism evidence="1 2">
    <name type="scientific">Hymenobacter cyanobacteriorum</name>
    <dbReference type="NCBI Taxonomy" id="2926463"/>
    <lineage>
        <taxon>Bacteria</taxon>
        <taxon>Pseudomonadati</taxon>
        <taxon>Bacteroidota</taxon>
        <taxon>Cytophagia</taxon>
        <taxon>Cytophagales</taxon>
        <taxon>Hymenobacteraceae</taxon>
        <taxon>Hymenobacter</taxon>
    </lineage>
</organism>
<proteinExistence type="predicted"/>